<organism evidence="3 4">
    <name type="scientific">Duganella lactea</name>
    <dbReference type="NCBI Taxonomy" id="2692173"/>
    <lineage>
        <taxon>Bacteria</taxon>
        <taxon>Pseudomonadati</taxon>
        <taxon>Pseudomonadota</taxon>
        <taxon>Betaproteobacteria</taxon>
        <taxon>Burkholderiales</taxon>
        <taxon>Oxalobacteraceae</taxon>
        <taxon>Telluria group</taxon>
        <taxon>Duganella</taxon>
    </lineage>
</organism>
<sequence>MRRTLIWAALFGAAGLAHAAKAPQKTPQPPQPPQSREATEEERRSFDEYYRQQVPPRVSGGASLFAPAFDIQRHRGEPWRVIARVDSAPRRHTPDLCRQIRTSYIYNTKAPEGERWTPSAAAPEWYVWLATPKVPCTAARYTTRMDPAVHPDDVKALIWQHRELLARARLLFAGNSSCARQRALTFRLAAIEPAPPANGAPVMVGMVFESDRDTVVRVAVRKHRGEYTAWNVSCATAAD</sequence>
<reference evidence="3 4" key="1">
    <citation type="submission" date="2019-12" db="EMBL/GenBank/DDBJ databases">
        <title>Novel species isolated from a subtropical stream in China.</title>
        <authorList>
            <person name="Lu H."/>
        </authorList>
    </citation>
    <scope>NUCLEOTIDE SEQUENCE [LARGE SCALE GENOMIC DNA]</scope>
    <source>
        <strain evidence="3 4">FT94W</strain>
    </source>
</reference>
<accession>A0ABW9V9J9</accession>
<comment type="caution">
    <text evidence="3">The sequence shown here is derived from an EMBL/GenBank/DDBJ whole genome shotgun (WGS) entry which is preliminary data.</text>
</comment>
<feature type="region of interest" description="Disordered" evidence="1">
    <location>
        <begin position="18"/>
        <end position="46"/>
    </location>
</feature>
<gene>
    <name evidence="3" type="ORF">GTP38_18540</name>
</gene>
<dbReference type="EMBL" id="WWCO01000014">
    <property type="protein sequence ID" value="MYM36334.1"/>
    <property type="molecule type" value="Genomic_DNA"/>
</dbReference>
<protein>
    <submittedName>
        <fullName evidence="3">Uncharacterized protein</fullName>
    </submittedName>
</protein>
<evidence type="ECO:0000256" key="1">
    <source>
        <dbReference type="SAM" id="MobiDB-lite"/>
    </source>
</evidence>
<feature type="compositionally biased region" description="Basic and acidic residues" evidence="1">
    <location>
        <begin position="37"/>
        <end position="46"/>
    </location>
</feature>
<keyword evidence="4" id="KW-1185">Reference proteome</keyword>
<feature type="chain" id="PRO_5045892478" evidence="2">
    <location>
        <begin position="20"/>
        <end position="239"/>
    </location>
</feature>
<proteinExistence type="predicted"/>
<dbReference type="Proteomes" id="UP000449678">
    <property type="component" value="Unassembled WGS sequence"/>
</dbReference>
<keyword evidence="2" id="KW-0732">Signal</keyword>
<evidence type="ECO:0000256" key="2">
    <source>
        <dbReference type="SAM" id="SignalP"/>
    </source>
</evidence>
<evidence type="ECO:0000313" key="3">
    <source>
        <dbReference type="EMBL" id="MYM36334.1"/>
    </source>
</evidence>
<name>A0ABW9V9J9_9BURK</name>
<evidence type="ECO:0000313" key="4">
    <source>
        <dbReference type="Proteomes" id="UP000449678"/>
    </source>
</evidence>
<feature type="signal peptide" evidence="2">
    <location>
        <begin position="1"/>
        <end position="19"/>
    </location>
</feature>
<dbReference type="RefSeq" id="WP_160991708.1">
    <property type="nucleotide sequence ID" value="NZ_WWCO01000014.1"/>
</dbReference>